<accession>A0A2G6JB62</accession>
<dbReference type="InterPro" id="IPR029063">
    <property type="entry name" value="SAM-dependent_MTases_sf"/>
</dbReference>
<dbReference type="Pfam" id="PF08241">
    <property type="entry name" value="Methyltransf_11"/>
    <property type="match status" value="1"/>
</dbReference>
<dbReference type="GO" id="GO:0008757">
    <property type="term" value="F:S-adenosylmethionine-dependent methyltransferase activity"/>
    <property type="evidence" value="ECO:0007669"/>
    <property type="project" value="InterPro"/>
</dbReference>
<keyword evidence="3" id="KW-0489">Methyltransferase</keyword>
<dbReference type="GO" id="GO:0032259">
    <property type="term" value="P:methylation"/>
    <property type="evidence" value="ECO:0007669"/>
    <property type="project" value="UniProtKB-KW"/>
</dbReference>
<organism evidence="3 4">
    <name type="scientific">Neptuniibacter caesariensis</name>
    <dbReference type="NCBI Taxonomy" id="207954"/>
    <lineage>
        <taxon>Bacteria</taxon>
        <taxon>Pseudomonadati</taxon>
        <taxon>Pseudomonadota</taxon>
        <taxon>Gammaproteobacteria</taxon>
        <taxon>Oceanospirillales</taxon>
        <taxon>Oceanospirillaceae</taxon>
        <taxon>Neptuniibacter</taxon>
    </lineage>
</organism>
<dbReference type="SUPFAM" id="SSF53335">
    <property type="entry name" value="S-adenosyl-L-methionine-dependent methyltransferases"/>
    <property type="match status" value="1"/>
</dbReference>
<evidence type="ECO:0000313" key="3">
    <source>
        <dbReference type="EMBL" id="PIE20657.1"/>
    </source>
</evidence>
<dbReference type="InterPro" id="IPR013216">
    <property type="entry name" value="Methyltransf_11"/>
</dbReference>
<keyword evidence="1 3" id="KW-0808">Transferase</keyword>
<dbReference type="CDD" id="cd02440">
    <property type="entry name" value="AdoMet_MTases"/>
    <property type="match status" value="1"/>
</dbReference>
<dbReference type="PANTHER" id="PTHR44068:SF11">
    <property type="entry name" value="GERANYL DIPHOSPHATE 2-C-METHYLTRANSFERASE"/>
    <property type="match status" value="1"/>
</dbReference>
<dbReference type="Gene3D" id="3.40.50.150">
    <property type="entry name" value="Vaccinia Virus protein VP39"/>
    <property type="match status" value="1"/>
</dbReference>
<dbReference type="AlphaFoldDB" id="A0A2G6JB62"/>
<protein>
    <submittedName>
        <fullName evidence="3">SAM-dependent methyltransferase</fullName>
    </submittedName>
</protein>
<dbReference type="InterPro" id="IPR050447">
    <property type="entry name" value="Erg6_SMT_methyltransf"/>
</dbReference>
<evidence type="ECO:0000256" key="1">
    <source>
        <dbReference type="ARBA" id="ARBA00022679"/>
    </source>
</evidence>
<comment type="caution">
    <text evidence="3">The sequence shown here is derived from an EMBL/GenBank/DDBJ whole genome shotgun (WGS) entry which is preliminary data.</text>
</comment>
<dbReference type="Proteomes" id="UP000242733">
    <property type="component" value="Unassembled WGS sequence"/>
</dbReference>
<name>A0A2G6JB62_NEPCE</name>
<reference evidence="3 4" key="1">
    <citation type="submission" date="2017-10" db="EMBL/GenBank/DDBJ databases">
        <title>Novel microbial diversity and functional potential in the marine mammal oral microbiome.</title>
        <authorList>
            <person name="Dudek N.K."/>
            <person name="Sun C.L."/>
            <person name="Burstein D."/>
            <person name="Kantor R.S."/>
            <person name="Aliaga Goltsman D.S."/>
            <person name="Bik E.M."/>
            <person name="Thomas B.C."/>
            <person name="Banfield J.F."/>
            <person name="Relman D.A."/>
        </authorList>
    </citation>
    <scope>NUCLEOTIDE SEQUENCE [LARGE SCALE GENOMIC DNA]</scope>
    <source>
        <strain evidence="3">DOLJORAL78_49_30</strain>
    </source>
</reference>
<evidence type="ECO:0000313" key="4">
    <source>
        <dbReference type="Proteomes" id="UP000242733"/>
    </source>
</evidence>
<dbReference type="PANTHER" id="PTHR44068">
    <property type="entry name" value="ZGC:194242"/>
    <property type="match status" value="1"/>
</dbReference>
<dbReference type="EMBL" id="PDSG01000004">
    <property type="protein sequence ID" value="PIE20657.1"/>
    <property type="molecule type" value="Genomic_DNA"/>
</dbReference>
<feature type="domain" description="Methyltransferase type 11" evidence="2">
    <location>
        <begin position="62"/>
        <end position="159"/>
    </location>
</feature>
<gene>
    <name evidence="3" type="ORF">CSA61_00385</name>
</gene>
<proteinExistence type="predicted"/>
<evidence type="ECO:0000259" key="2">
    <source>
        <dbReference type="Pfam" id="PF08241"/>
    </source>
</evidence>
<sequence length="271" mass="30270">MMSKHYEQKLDGELIIQRLQEAYPEGPSHFQIAPIDQLHIGGIKASEKLIARIVQSGAQRVLDVGSGLGGLMRLLESRRNLSVIGLDITHDLNRINQQLSALTPDKSKPEIVTADAHHLPFAGNQFDLIIFQHSLLNMPDDNQVLSECARVLKPQGKLLLHEVVQGANYSAMQYPVPWARSMEDSHLRDTQTICSLLEHKGFTITELSDWSEDALNWRKRQSEKERGQKPQAAPVSPRMVLGPEFQNMGSNVMTNLANNAACVIELVAEKQ</sequence>